<keyword evidence="3" id="KW-1185">Reference proteome</keyword>
<accession>A0ABQ7CNE4</accession>
<dbReference type="EMBL" id="QGKV02000832">
    <property type="protein sequence ID" value="KAF3552527.1"/>
    <property type="molecule type" value="Genomic_DNA"/>
</dbReference>
<comment type="caution">
    <text evidence="2">The sequence shown here is derived from an EMBL/GenBank/DDBJ whole genome shotgun (WGS) entry which is preliminary data.</text>
</comment>
<evidence type="ECO:0000256" key="1">
    <source>
        <dbReference type="SAM" id="MobiDB-lite"/>
    </source>
</evidence>
<name>A0ABQ7CNE4_BRACR</name>
<protein>
    <submittedName>
        <fullName evidence="2">Uncharacterized protein</fullName>
    </submittedName>
</protein>
<dbReference type="Proteomes" id="UP000266723">
    <property type="component" value="Unassembled WGS sequence"/>
</dbReference>
<feature type="compositionally biased region" description="Basic residues" evidence="1">
    <location>
        <begin position="56"/>
        <end position="73"/>
    </location>
</feature>
<evidence type="ECO:0000313" key="2">
    <source>
        <dbReference type="EMBL" id="KAF3552527.1"/>
    </source>
</evidence>
<proteinExistence type="predicted"/>
<sequence length="73" mass="8462">MEHITTPSIPDQSKVGQREIHGLVIPITTRMPSSTFIRPRPFDHKLQGSRCQVGRKAARRRTHRSIQRKRSHP</sequence>
<evidence type="ECO:0000313" key="3">
    <source>
        <dbReference type="Proteomes" id="UP000266723"/>
    </source>
</evidence>
<feature type="region of interest" description="Disordered" evidence="1">
    <location>
        <begin position="38"/>
        <end position="73"/>
    </location>
</feature>
<organism evidence="2 3">
    <name type="scientific">Brassica cretica</name>
    <name type="common">Mustard</name>
    <dbReference type="NCBI Taxonomy" id="69181"/>
    <lineage>
        <taxon>Eukaryota</taxon>
        <taxon>Viridiplantae</taxon>
        <taxon>Streptophyta</taxon>
        <taxon>Embryophyta</taxon>
        <taxon>Tracheophyta</taxon>
        <taxon>Spermatophyta</taxon>
        <taxon>Magnoliopsida</taxon>
        <taxon>eudicotyledons</taxon>
        <taxon>Gunneridae</taxon>
        <taxon>Pentapetalae</taxon>
        <taxon>rosids</taxon>
        <taxon>malvids</taxon>
        <taxon>Brassicales</taxon>
        <taxon>Brassicaceae</taxon>
        <taxon>Brassiceae</taxon>
        <taxon>Brassica</taxon>
    </lineage>
</organism>
<reference evidence="2 3" key="1">
    <citation type="journal article" date="2020" name="BMC Genomics">
        <title>Intraspecific diversification of the crop wild relative Brassica cretica Lam. using demographic model selection.</title>
        <authorList>
            <person name="Kioukis A."/>
            <person name="Michalopoulou V.A."/>
            <person name="Briers L."/>
            <person name="Pirintsos S."/>
            <person name="Studholme D.J."/>
            <person name="Pavlidis P."/>
            <person name="Sarris P.F."/>
        </authorList>
    </citation>
    <scope>NUCLEOTIDE SEQUENCE [LARGE SCALE GENOMIC DNA]</scope>
    <source>
        <strain evidence="3">cv. PFS-1207/04</strain>
    </source>
</reference>
<gene>
    <name evidence="2" type="ORF">DY000_02006794</name>
</gene>